<organism evidence="1 2">
    <name type="scientific">Mangrovivirga cuniculi</name>
    <dbReference type="NCBI Taxonomy" id="2715131"/>
    <lineage>
        <taxon>Bacteria</taxon>
        <taxon>Pseudomonadati</taxon>
        <taxon>Bacteroidota</taxon>
        <taxon>Cytophagia</taxon>
        <taxon>Cytophagales</taxon>
        <taxon>Mangrovivirgaceae</taxon>
        <taxon>Mangrovivirga</taxon>
    </lineage>
</organism>
<dbReference type="AlphaFoldDB" id="A0A4D7JSM5"/>
<evidence type="ECO:0000313" key="2">
    <source>
        <dbReference type="Proteomes" id="UP000298616"/>
    </source>
</evidence>
<name>A0A4D7JSM5_9BACT</name>
<accession>A0A4D7JSM5</accession>
<sequence>MKNSSALLQVMLKQPFRLGENGQVVLSINSSVQEELFIERKGEIFGYLKSRINHPELSLTHELTSNQSSGNKLYTDRDKFDYLKNEVPLLQSLIDKLGLDPES</sequence>
<keyword evidence="2" id="KW-1185">Reference proteome</keyword>
<proteinExistence type="predicted"/>
<reference evidence="1 2" key="1">
    <citation type="submission" date="2018-04" db="EMBL/GenBank/DDBJ databases">
        <title>Complete genome uncultured novel isolate.</title>
        <authorList>
            <person name="Merlino G."/>
        </authorList>
    </citation>
    <scope>NUCLEOTIDE SEQUENCE [LARGE SCALE GENOMIC DNA]</scope>
    <source>
        <strain evidence="2">R1DC9</strain>
    </source>
</reference>
<dbReference type="EMBL" id="CP028923">
    <property type="protein sequence ID" value="QCK13945.1"/>
    <property type="molecule type" value="Genomic_DNA"/>
</dbReference>
<protein>
    <submittedName>
        <fullName evidence="1">Uncharacterized protein</fullName>
    </submittedName>
</protein>
<dbReference type="RefSeq" id="WP_137089537.1">
    <property type="nucleotide sequence ID" value="NZ_CP028923.1"/>
</dbReference>
<dbReference type="Proteomes" id="UP000298616">
    <property type="component" value="Chromosome"/>
</dbReference>
<gene>
    <name evidence="1" type="ORF">DCC35_03835</name>
</gene>
<dbReference type="KEGG" id="fpf:DCC35_03835"/>
<evidence type="ECO:0000313" key="1">
    <source>
        <dbReference type="EMBL" id="QCK13945.1"/>
    </source>
</evidence>